<organism evidence="3 4">
    <name type="scientific">Zootermopsis nevadensis</name>
    <name type="common">Dampwood termite</name>
    <dbReference type="NCBI Taxonomy" id="136037"/>
    <lineage>
        <taxon>Eukaryota</taxon>
        <taxon>Metazoa</taxon>
        <taxon>Ecdysozoa</taxon>
        <taxon>Arthropoda</taxon>
        <taxon>Hexapoda</taxon>
        <taxon>Insecta</taxon>
        <taxon>Pterygota</taxon>
        <taxon>Neoptera</taxon>
        <taxon>Polyneoptera</taxon>
        <taxon>Dictyoptera</taxon>
        <taxon>Blattodea</taxon>
        <taxon>Blattoidea</taxon>
        <taxon>Termitoidae</taxon>
        <taxon>Termopsidae</taxon>
        <taxon>Zootermopsis</taxon>
    </lineage>
</organism>
<dbReference type="InParanoid" id="A0A067QNM6"/>
<gene>
    <name evidence="3" type="ORF">L798_15361</name>
</gene>
<dbReference type="EMBL" id="KK853132">
    <property type="protein sequence ID" value="KDR10889.1"/>
    <property type="molecule type" value="Genomic_DNA"/>
</dbReference>
<dbReference type="Proteomes" id="UP000027135">
    <property type="component" value="Unassembled WGS sequence"/>
</dbReference>
<proteinExistence type="predicted"/>
<evidence type="ECO:0000256" key="2">
    <source>
        <dbReference type="SAM" id="SignalP"/>
    </source>
</evidence>
<keyword evidence="1" id="KW-0472">Membrane</keyword>
<evidence type="ECO:0000256" key="1">
    <source>
        <dbReference type="SAM" id="Phobius"/>
    </source>
</evidence>
<evidence type="ECO:0000313" key="4">
    <source>
        <dbReference type="Proteomes" id="UP000027135"/>
    </source>
</evidence>
<sequence>MKLLACLSFNYVGLVLLTLNNGAYNIPISGEYSLYDSDSAEDVGLTFSDCIESEDCMKLFTDNGNKVGRIIVDLNTKSNCTTEVNTDKNAMPNDAQVLTRSTEKKLNNNTYNVTSTTERNYEFNEVVESEINGLVSSNVFNNDIDELVFEKSDAIDGHVGVSLIDDVHYEDIPGILIISIVNYDGETRDIDLGNAAEVSGDEITLDFNSAVQALADFIDNMSSEDGMEWTEDSEFEDPHRIVEDGYIFYDMGKIIFYTSLFFLHFLIINSIHGYVREGNFVIATFRDTGCVQRFNKSDFSAFMAPGHPDIVISVAIVSVLQLA</sequence>
<keyword evidence="1" id="KW-1133">Transmembrane helix</keyword>
<feature type="chain" id="PRO_5001647760" evidence="2">
    <location>
        <begin position="26"/>
        <end position="323"/>
    </location>
</feature>
<feature type="signal peptide" evidence="2">
    <location>
        <begin position="1"/>
        <end position="25"/>
    </location>
</feature>
<name>A0A067QNM6_ZOONE</name>
<protein>
    <submittedName>
        <fullName evidence="3">Uncharacterized protein</fullName>
    </submittedName>
</protein>
<keyword evidence="2" id="KW-0732">Signal</keyword>
<keyword evidence="1" id="KW-0812">Transmembrane</keyword>
<accession>A0A067QNM6</accession>
<keyword evidence="4" id="KW-1185">Reference proteome</keyword>
<dbReference type="AlphaFoldDB" id="A0A067QNM6"/>
<reference evidence="3 4" key="1">
    <citation type="journal article" date="2014" name="Nat. Commun.">
        <title>Molecular traces of alternative social organization in a termite genome.</title>
        <authorList>
            <person name="Terrapon N."/>
            <person name="Li C."/>
            <person name="Robertson H.M."/>
            <person name="Ji L."/>
            <person name="Meng X."/>
            <person name="Booth W."/>
            <person name="Chen Z."/>
            <person name="Childers C.P."/>
            <person name="Glastad K.M."/>
            <person name="Gokhale K."/>
            <person name="Gowin J."/>
            <person name="Gronenberg W."/>
            <person name="Hermansen R.A."/>
            <person name="Hu H."/>
            <person name="Hunt B.G."/>
            <person name="Huylmans A.K."/>
            <person name="Khalil S.M."/>
            <person name="Mitchell R.D."/>
            <person name="Munoz-Torres M.C."/>
            <person name="Mustard J.A."/>
            <person name="Pan H."/>
            <person name="Reese J.T."/>
            <person name="Scharf M.E."/>
            <person name="Sun F."/>
            <person name="Vogel H."/>
            <person name="Xiao J."/>
            <person name="Yang W."/>
            <person name="Yang Z."/>
            <person name="Yang Z."/>
            <person name="Zhou J."/>
            <person name="Zhu J."/>
            <person name="Brent C.S."/>
            <person name="Elsik C.G."/>
            <person name="Goodisman M.A."/>
            <person name="Liberles D.A."/>
            <person name="Roe R.M."/>
            <person name="Vargo E.L."/>
            <person name="Vilcinskas A."/>
            <person name="Wang J."/>
            <person name="Bornberg-Bauer E."/>
            <person name="Korb J."/>
            <person name="Zhang G."/>
            <person name="Liebig J."/>
        </authorList>
    </citation>
    <scope>NUCLEOTIDE SEQUENCE [LARGE SCALE GENOMIC DNA]</scope>
    <source>
        <tissue evidence="3">Whole organism</tissue>
    </source>
</reference>
<feature type="transmembrane region" description="Helical" evidence="1">
    <location>
        <begin position="254"/>
        <end position="275"/>
    </location>
</feature>
<evidence type="ECO:0000313" key="3">
    <source>
        <dbReference type="EMBL" id="KDR10889.1"/>
    </source>
</evidence>